<evidence type="ECO:0000256" key="2">
    <source>
        <dbReference type="ARBA" id="ARBA00023235"/>
    </source>
</evidence>
<evidence type="ECO:0000256" key="3">
    <source>
        <dbReference type="PIRSR" id="PIRSR613078-1"/>
    </source>
</evidence>
<organism evidence="5 6">
    <name type="scientific">Haloferax namakaokahaiae</name>
    <dbReference type="NCBI Taxonomy" id="1748331"/>
    <lineage>
        <taxon>Archaea</taxon>
        <taxon>Methanobacteriati</taxon>
        <taxon>Methanobacteriota</taxon>
        <taxon>Stenosarchaea group</taxon>
        <taxon>Halobacteria</taxon>
        <taxon>Halobacteriales</taxon>
        <taxon>Haloferacaceae</taxon>
        <taxon>Haloferax</taxon>
    </lineage>
</organism>
<dbReference type="PANTHER" id="PTHR48100:SF1">
    <property type="entry name" value="HISTIDINE PHOSPHATASE FAMILY PROTEIN-RELATED"/>
    <property type="match status" value="1"/>
</dbReference>
<evidence type="ECO:0000256" key="1">
    <source>
        <dbReference type="ARBA" id="ARBA00023152"/>
    </source>
</evidence>
<dbReference type="PANTHER" id="PTHR48100">
    <property type="entry name" value="BROAD-SPECIFICITY PHOSPHATASE YOR283W-RELATED"/>
    <property type="match status" value="1"/>
</dbReference>
<name>A0ABD5ZI67_9EURY</name>
<keyword evidence="6" id="KW-1185">Reference proteome</keyword>
<dbReference type="SUPFAM" id="SSF53254">
    <property type="entry name" value="Phosphoglycerate mutase-like"/>
    <property type="match status" value="1"/>
</dbReference>
<sequence length="212" mass="23277">MATLLLARHGETTWNRAGRVQGWAPTSLTDRGQSQVEALAAHVASNYDIDRLIASDIERAQETARPLASELDIEPAFDPSWRERDFGSLQGLLSDELFTTYPQYALSQVGAPAARERPPSGESIVETQRRVLTALEGLSSSLEADETAVVVTHSGPIRLILGEVHGLDIQTSMLDLSVENASLFELSIELDEETETADYHVIAENETRHLPE</sequence>
<accession>A0ABD5ZI67</accession>
<dbReference type="InterPro" id="IPR013078">
    <property type="entry name" value="His_Pase_superF_clade-1"/>
</dbReference>
<dbReference type="EMBL" id="JBHTAA010000005">
    <property type="protein sequence ID" value="MFC7204906.1"/>
    <property type="molecule type" value="Genomic_DNA"/>
</dbReference>
<dbReference type="InterPro" id="IPR050275">
    <property type="entry name" value="PGM_Phosphatase"/>
</dbReference>
<dbReference type="Proteomes" id="UP001596481">
    <property type="component" value="Unassembled WGS sequence"/>
</dbReference>
<gene>
    <name evidence="5" type="ORF">ACFQJC_15420</name>
</gene>
<dbReference type="RefSeq" id="WP_390225013.1">
    <property type="nucleotide sequence ID" value="NZ_JBHTAA010000005.1"/>
</dbReference>
<feature type="active site" description="Tele-phosphohistidine intermediate" evidence="3">
    <location>
        <position position="9"/>
    </location>
</feature>
<feature type="binding site" evidence="4">
    <location>
        <position position="59"/>
    </location>
    <ligand>
        <name>substrate</name>
    </ligand>
</feature>
<keyword evidence="2" id="KW-0413">Isomerase</keyword>
<comment type="caution">
    <text evidence="5">The sequence shown here is derived from an EMBL/GenBank/DDBJ whole genome shotgun (WGS) entry which is preliminary data.</text>
</comment>
<dbReference type="PROSITE" id="PS00175">
    <property type="entry name" value="PG_MUTASE"/>
    <property type="match status" value="1"/>
</dbReference>
<dbReference type="Gene3D" id="3.40.50.1240">
    <property type="entry name" value="Phosphoglycerate mutase-like"/>
    <property type="match status" value="1"/>
</dbReference>
<dbReference type="InterPro" id="IPR001345">
    <property type="entry name" value="PG/BPGM_mutase_AS"/>
</dbReference>
<protein>
    <submittedName>
        <fullName evidence="5">Histidine phosphatase family protein</fullName>
    </submittedName>
</protein>
<dbReference type="Pfam" id="PF00300">
    <property type="entry name" value="His_Phos_1"/>
    <property type="match status" value="1"/>
</dbReference>
<dbReference type="SMART" id="SM00855">
    <property type="entry name" value="PGAM"/>
    <property type="match status" value="1"/>
</dbReference>
<dbReference type="CDD" id="cd07067">
    <property type="entry name" value="HP_PGM_like"/>
    <property type="match status" value="1"/>
</dbReference>
<keyword evidence="1" id="KW-0324">Glycolysis</keyword>
<dbReference type="AlphaFoldDB" id="A0ABD5ZI67"/>
<feature type="active site" description="Proton donor/acceptor" evidence="3">
    <location>
        <position position="83"/>
    </location>
</feature>
<evidence type="ECO:0000313" key="6">
    <source>
        <dbReference type="Proteomes" id="UP001596481"/>
    </source>
</evidence>
<feature type="binding site" evidence="4">
    <location>
        <begin position="8"/>
        <end position="15"/>
    </location>
    <ligand>
        <name>substrate</name>
    </ligand>
</feature>
<dbReference type="InterPro" id="IPR029033">
    <property type="entry name" value="His_PPase_superfam"/>
</dbReference>
<reference evidence="5 6" key="1">
    <citation type="journal article" date="2019" name="Int. J. Syst. Evol. Microbiol.">
        <title>The Global Catalogue of Microorganisms (GCM) 10K type strain sequencing project: providing services to taxonomists for standard genome sequencing and annotation.</title>
        <authorList>
            <consortium name="The Broad Institute Genomics Platform"/>
            <consortium name="The Broad Institute Genome Sequencing Center for Infectious Disease"/>
            <person name="Wu L."/>
            <person name="Ma J."/>
        </authorList>
    </citation>
    <scope>NUCLEOTIDE SEQUENCE [LARGE SCALE GENOMIC DNA]</scope>
    <source>
        <strain evidence="5 6">DSM 29988</strain>
    </source>
</reference>
<evidence type="ECO:0000313" key="5">
    <source>
        <dbReference type="EMBL" id="MFC7204906.1"/>
    </source>
</evidence>
<dbReference type="PIRSF" id="PIRSF000709">
    <property type="entry name" value="6PFK_2-Ptase"/>
    <property type="match status" value="1"/>
</dbReference>
<evidence type="ECO:0000256" key="4">
    <source>
        <dbReference type="PIRSR" id="PIRSR613078-2"/>
    </source>
</evidence>
<proteinExistence type="predicted"/>